<keyword evidence="6" id="KW-1185">Reference proteome</keyword>
<dbReference type="SUPFAM" id="SSF48008">
    <property type="entry name" value="GntR ligand-binding domain-like"/>
    <property type="match status" value="1"/>
</dbReference>
<dbReference type="InterPro" id="IPR036388">
    <property type="entry name" value="WH-like_DNA-bd_sf"/>
</dbReference>
<keyword evidence="2" id="KW-0238">DNA-binding</keyword>
<dbReference type="PROSITE" id="PS50949">
    <property type="entry name" value="HTH_GNTR"/>
    <property type="match status" value="1"/>
</dbReference>
<dbReference type="Pfam" id="PF07729">
    <property type="entry name" value="FCD"/>
    <property type="match status" value="1"/>
</dbReference>
<evidence type="ECO:0000256" key="3">
    <source>
        <dbReference type="ARBA" id="ARBA00023163"/>
    </source>
</evidence>
<dbReference type="InterPro" id="IPR008920">
    <property type="entry name" value="TF_FadR/GntR_C"/>
</dbReference>
<evidence type="ECO:0000259" key="4">
    <source>
        <dbReference type="PROSITE" id="PS50949"/>
    </source>
</evidence>
<dbReference type="EMBL" id="FUHU01000035">
    <property type="protein sequence ID" value="SJM61881.1"/>
    <property type="molecule type" value="Genomic_DNA"/>
</dbReference>
<dbReference type="Pfam" id="PF00392">
    <property type="entry name" value="GntR"/>
    <property type="match status" value="1"/>
</dbReference>
<dbReference type="GO" id="GO:0003700">
    <property type="term" value="F:DNA-binding transcription factor activity"/>
    <property type="evidence" value="ECO:0007669"/>
    <property type="project" value="InterPro"/>
</dbReference>
<evidence type="ECO:0000256" key="1">
    <source>
        <dbReference type="ARBA" id="ARBA00023015"/>
    </source>
</evidence>
<dbReference type="SMART" id="SM00895">
    <property type="entry name" value="FCD"/>
    <property type="match status" value="1"/>
</dbReference>
<dbReference type="RefSeq" id="WP_159456939.1">
    <property type="nucleotide sequence ID" value="NZ_FUHU01000035.1"/>
</dbReference>
<keyword evidence="1" id="KW-0805">Transcription regulation</keyword>
<dbReference type="InterPro" id="IPR011711">
    <property type="entry name" value="GntR_C"/>
</dbReference>
<keyword evidence="3" id="KW-0804">Transcription</keyword>
<reference evidence="5 6" key="1">
    <citation type="submission" date="2017-02" db="EMBL/GenBank/DDBJ databases">
        <authorList>
            <person name="Peterson S.W."/>
        </authorList>
    </citation>
    <scope>NUCLEOTIDE SEQUENCE [LARGE SCALE GENOMIC DNA]</scope>
    <source>
        <strain evidence="5 6">LMG 22410</strain>
    </source>
</reference>
<dbReference type="GO" id="GO:0003677">
    <property type="term" value="F:DNA binding"/>
    <property type="evidence" value="ECO:0007669"/>
    <property type="project" value="UniProtKB-KW"/>
</dbReference>
<accession>A0A1R4G171</accession>
<dbReference type="InterPro" id="IPR000524">
    <property type="entry name" value="Tscrpt_reg_HTH_GntR"/>
</dbReference>
<dbReference type="InterPro" id="IPR036390">
    <property type="entry name" value="WH_DNA-bd_sf"/>
</dbReference>
<dbReference type="SMART" id="SM00345">
    <property type="entry name" value="HTH_GNTR"/>
    <property type="match status" value="1"/>
</dbReference>
<organism evidence="5 6">
    <name type="scientific">Agrococcus casei LMG 22410</name>
    <dbReference type="NCBI Taxonomy" id="1255656"/>
    <lineage>
        <taxon>Bacteria</taxon>
        <taxon>Bacillati</taxon>
        <taxon>Actinomycetota</taxon>
        <taxon>Actinomycetes</taxon>
        <taxon>Micrococcales</taxon>
        <taxon>Microbacteriaceae</taxon>
        <taxon>Agrococcus</taxon>
    </lineage>
</organism>
<proteinExistence type="predicted"/>
<evidence type="ECO:0000313" key="5">
    <source>
        <dbReference type="EMBL" id="SJM61881.1"/>
    </source>
</evidence>
<dbReference type="Proteomes" id="UP000195787">
    <property type="component" value="Unassembled WGS sequence"/>
</dbReference>
<evidence type="ECO:0000313" key="6">
    <source>
        <dbReference type="Proteomes" id="UP000195787"/>
    </source>
</evidence>
<dbReference type="PANTHER" id="PTHR43537:SF44">
    <property type="entry name" value="GNTR FAMILY REGULATORY PROTEIN"/>
    <property type="match status" value="1"/>
</dbReference>
<dbReference type="Gene3D" id="1.10.10.10">
    <property type="entry name" value="Winged helix-like DNA-binding domain superfamily/Winged helix DNA-binding domain"/>
    <property type="match status" value="1"/>
</dbReference>
<gene>
    <name evidence="5" type="ORF">CZ674_08035</name>
</gene>
<dbReference type="AlphaFoldDB" id="A0A1R4G171"/>
<dbReference type="SUPFAM" id="SSF46785">
    <property type="entry name" value="Winged helix' DNA-binding domain"/>
    <property type="match status" value="1"/>
</dbReference>
<name>A0A1R4G171_9MICO</name>
<dbReference type="CDD" id="cd07377">
    <property type="entry name" value="WHTH_GntR"/>
    <property type="match status" value="1"/>
</dbReference>
<dbReference type="OrthoDB" id="3567645at2"/>
<sequence>MAVSAAVLGDWSGISSEVGGLKSDRVRAVLEKQILNGELPPGTLLPREPVLCEALGVSRTVLRDAVRALVARGLLTVRQGSGTIVAEPSDEAFATATVALLARSGLTVGDVMDARVTLETMFVRLAAVHGDEDDWDALSSSERALIDAIGKGDDDAAHAAHGAFHAAILHATHQPALDLMLKPMGQIALLTGSTSVRRGSMEDWDLEAHRAILDALRSGDPDASEQAMRKHFDDLGGKAVYRELLDRRFAEAYFDVR</sequence>
<dbReference type="PRINTS" id="PR00035">
    <property type="entry name" value="HTHGNTR"/>
</dbReference>
<dbReference type="GeneID" id="303173161"/>
<dbReference type="PANTHER" id="PTHR43537">
    <property type="entry name" value="TRANSCRIPTIONAL REGULATOR, GNTR FAMILY"/>
    <property type="match status" value="1"/>
</dbReference>
<protein>
    <submittedName>
        <fullName evidence="5">Transcriptional regulator, GntR family</fullName>
    </submittedName>
</protein>
<dbReference type="Gene3D" id="1.20.120.530">
    <property type="entry name" value="GntR ligand-binding domain-like"/>
    <property type="match status" value="1"/>
</dbReference>
<feature type="domain" description="HTH gntR-type" evidence="4">
    <location>
        <begin position="20"/>
        <end position="88"/>
    </location>
</feature>
<evidence type="ECO:0000256" key="2">
    <source>
        <dbReference type="ARBA" id="ARBA00023125"/>
    </source>
</evidence>